<dbReference type="CDD" id="cd05244">
    <property type="entry name" value="BVR-B_like_SDR_a"/>
    <property type="match status" value="1"/>
</dbReference>
<dbReference type="RefSeq" id="WP_282588267.1">
    <property type="nucleotide sequence ID" value="NZ_JAMOIM010000035.1"/>
</dbReference>
<protein>
    <submittedName>
        <fullName evidence="2">SDR family oxidoreductase</fullName>
    </submittedName>
</protein>
<gene>
    <name evidence="2" type="ORF">M8523_28435</name>
</gene>
<reference evidence="2" key="1">
    <citation type="submission" date="2022-05" db="EMBL/GenBank/DDBJ databases">
        <authorList>
            <person name="Pankratov T."/>
        </authorList>
    </citation>
    <scope>NUCLEOTIDE SEQUENCE</scope>
    <source>
        <strain evidence="2">BP6-180914</strain>
    </source>
</reference>
<dbReference type="AlphaFoldDB" id="A0AA41Z7S7"/>
<organism evidence="2 3">
    <name type="scientific">Lichenifustis flavocetrariae</name>
    <dbReference type="NCBI Taxonomy" id="2949735"/>
    <lineage>
        <taxon>Bacteria</taxon>
        <taxon>Pseudomonadati</taxon>
        <taxon>Pseudomonadota</taxon>
        <taxon>Alphaproteobacteria</taxon>
        <taxon>Hyphomicrobiales</taxon>
        <taxon>Lichenihabitantaceae</taxon>
        <taxon>Lichenifustis</taxon>
    </lineage>
</organism>
<dbReference type="InterPro" id="IPR036291">
    <property type="entry name" value="NAD(P)-bd_dom_sf"/>
</dbReference>
<proteinExistence type="predicted"/>
<dbReference type="PANTHER" id="PTHR15020:SF50">
    <property type="entry name" value="UPF0659 PROTEIN YMR090W"/>
    <property type="match status" value="1"/>
</dbReference>
<dbReference type="Pfam" id="PF13460">
    <property type="entry name" value="NAD_binding_10"/>
    <property type="match status" value="1"/>
</dbReference>
<comment type="caution">
    <text evidence="2">The sequence shown here is derived from an EMBL/GenBank/DDBJ whole genome shotgun (WGS) entry which is preliminary data.</text>
</comment>
<dbReference type="Gene3D" id="3.40.50.720">
    <property type="entry name" value="NAD(P)-binding Rossmann-like Domain"/>
    <property type="match status" value="1"/>
</dbReference>
<feature type="domain" description="NAD(P)-binding" evidence="1">
    <location>
        <begin position="7"/>
        <end position="198"/>
    </location>
</feature>
<dbReference type="PANTHER" id="PTHR15020">
    <property type="entry name" value="FLAVIN REDUCTASE-RELATED"/>
    <property type="match status" value="1"/>
</dbReference>
<dbReference type="EMBL" id="JAMOIM010000035">
    <property type="protein sequence ID" value="MCW6511890.1"/>
    <property type="molecule type" value="Genomic_DNA"/>
</dbReference>
<keyword evidence="3" id="KW-1185">Reference proteome</keyword>
<evidence type="ECO:0000259" key="1">
    <source>
        <dbReference type="Pfam" id="PF13460"/>
    </source>
</evidence>
<dbReference type="Proteomes" id="UP001165667">
    <property type="component" value="Unassembled WGS sequence"/>
</dbReference>
<dbReference type="SUPFAM" id="SSF51735">
    <property type="entry name" value="NAD(P)-binding Rossmann-fold domains"/>
    <property type="match status" value="1"/>
</dbReference>
<name>A0AA41Z7S7_9HYPH</name>
<evidence type="ECO:0000313" key="2">
    <source>
        <dbReference type="EMBL" id="MCW6511890.1"/>
    </source>
</evidence>
<accession>A0AA41Z7S7</accession>
<dbReference type="InterPro" id="IPR016040">
    <property type="entry name" value="NAD(P)-bd_dom"/>
</dbReference>
<sequence length="216" mass="22962">MRILVTGATGGTGREVVRQALARGHQVNALARSASDAAPLLPGTDIIEGDARDGEAVAKALAGCDGVISALGTKLSLLHEETLLSTATRVLIDAMQHRGIKRLVCITGIGAGDSHGHGGFLYDRIVQPLLLNSTYHDKDRQEDEVRESSLDWTIVRPTNLTNGPATDDIRALTDLTDFHGGSIARADVARFLITELEDRHWAGKSPVITSADAARA</sequence>
<evidence type="ECO:0000313" key="3">
    <source>
        <dbReference type="Proteomes" id="UP001165667"/>
    </source>
</evidence>